<dbReference type="SMART" id="SM00220">
    <property type="entry name" value="S_TKc"/>
    <property type="match status" value="1"/>
</dbReference>
<comment type="similarity">
    <text evidence="10">Belongs to the protein kinase superfamily.</text>
</comment>
<evidence type="ECO:0000256" key="10">
    <source>
        <dbReference type="RuleBase" id="RU000304"/>
    </source>
</evidence>
<dbReference type="InterPro" id="IPR008271">
    <property type="entry name" value="Ser/Thr_kinase_AS"/>
</dbReference>
<dbReference type="FunFam" id="1.10.510.10:FF:001023">
    <property type="entry name" value="Os07g0541700 protein"/>
    <property type="match status" value="1"/>
</dbReference>
<evidence type="ECO:0000259" key="11">
    <source>
        <dbReference type="PROSITE" id="PS50011"/>
    </source>
</evidence>
<dbReference type="PROSITE" id="PS00108">
    <property type="entry name" value="PROTEIN_KINASE_ST"/>
    <property type="match status" value="1"/>
</dbReference>
<organism evidence="12 13">
    <name type="scientific">Artemisia annua</name>
    <name type="common">Sweet wormwood</name>
    <dbReference type="NCBI Taxonomy" id="35608"/>
    <lineage>
        <taxon>Eukaryota</taxon>
        <taxon>Viridiplantae</taxon>
        <taxon>Streptophyta</taxon>
        <taxon>Embryophyta</taxon>
        <taxon>Tracheophyta</taxon>
        <taxon>Spermatophyta</taxon>
        <taxon>Magnoliopsida</taxon>
        <taxon>eudicotyledons</taxon>
        <taxon>Gunneridae</taxon>
        <taxon>Pentapetalae</taxon>
        <taxon>asterids</taxon>
        <taxon>campanulids</taxon>
        <taxon>Asterales</taxon>
        <taxon>Asteraceae</taxon>
        <taxon>Asteroideae</taxon>
        <taxon>Anthemideae</taxon>
        <taxon>Artemisiinae</taxon>
        <taxon>Artemisia</taxon>
    </lineage>
</organism>
<feature type="binding site" evidence="9">
    <location>
        <position position="78"/>
    </location>
    <ligand>
        <name>ATP</name>
        <dbReference type="ChEBI" id="CHEBI:30616"/>
    </ligand>
</feature>
<protein>
    <recommendedName>
        <fullName evidence="1">non-specific serine/threonine protein kinase</fullName>
        <ecNumber evidence="1">2.7.11.1</ecNumber>
    </recommendedName>
</protein>
<dbReference type="STRING" id="35608.A0A2U1LSN9"/>
<evidence type="ECO:0000313" key="13">
    <source>
        <dbReference type="Proteomes" id="UP000245207"/>
    </source>
</evidence>
<evidence type="ECO:0000256" key="3">
    <source>
        <dbReference type="ARBA" id="ARBA00022679"/>
    </source>
</evidence>
<dbReference type="PROSITE" id="PS00107">
    <property type="entry name" value="PROTEIN_KINASE_ATP"/>
    <property type="match status" value="1"/>
</dbReference>
<dbReference type="EC" id="2.7.11.1" evidence="1"/>
<evidence type="ECO:0000256" key="8">
    <source>
        <dbReference type="ARBA" id="ARBA00048679"/>
    </source>
</evidence>
<dbReference type="PANTHER" id="PTHR27006">
    <property type="entry name" value="PROMASTIGOTE SURFACE ANTIGEN PROTEIN PSA"/>
    <property type="match status" value="1"/>
</dbReference>
<dbReference type="Gene3D" id="3.30.200.20">
    <property type="entry name" value="Phosphorylase Kinase, domain 1"/>
    <property type="match status" value="1"/>
</dbReference>
<dbReference type="FunFam" id="3.30.200.20:FF:000039">
    <property type="entry name" value="receptor-like protein kinase FERONIA"/>
    <property type="match status" value="1"/>
</dbReference>
<accession>A0A2U1LSN9</accession>
<dbReference type="InterPro" id="IPR000719">
    <property type="entry name" value="Prot_kinase_dom"/>
</dbReference>
<evidence type="ECO:0000313" key="12">
    <source>
        <dbReference type="EMBL" id="PWA52015.1"/>
    </source>
</evidence>
<dbReference type="GO" id="GO:0004674">
    <property type="term" value="F:protein serine/threonine kinase activity"/>
    <property type="evidence" value="ECO:0007669"/>
    <property type="project" value="UniProtKB-KW"/>
</dbReference>
<dbReference type="InterPro" id="IPR011009">
    <property type="entry name" value="Kinase-like_dom_sf"/>
</dbReference>
<dbReference type="SUPFAM" id="SSF56112">
    <property type="entry name" value="Protein kinase-like (PK-like)"/>
    <property type="match status" value="1"/>
</dbReference>
<evidence type="ECO:0000256" key="2">
    <source>
        <dbReference type="ARBA" id="ARBA00022527"/>
    </source>
</evidence>
<feature type="domain" description="Protein kinase" evidence="11">
    <location>
        <begin position="51"/>
        <end position="265"/>
    </location>
</feature>
<comment type="caution">
    <text evidence="12">The sequence shown here is derived from an EMBL/GenBank/DDBJ whole genome shotgun (WGS) entry which is preliminary data.</text>
</comment>
<dbReference type="PANTHER" id="PTHR27006:SF616">
    <property type="entry name" value="CYSTEINE-RICH RECEPTOR-LIKE PROTEIN KINASE 10"/>
    <property type="match status" value="1"/>
</dbReference>
<evidence type="ECO:0000256" key="4">
    <source>
        <dbReference type="ARBA" id="ARBA00022741"/>
    </source>
</evidence>
<keyword evidence="4 9" id="KW-0547">Nucleotide-binding</keyword>
<comment type="catalytic activity">
    <reaction evidence="8">
        <text>L-seryl-[protein] + ATP = O-phospho-L-seryl-[protein] + ADP + H(+)</text>
        <dbReference type="Rhea" id="RHEA:17989"/>
        <dbReference type="Rhea" id="RHEA-COMP:9863"/>
        <dbReference type="Rhea" id="RHEA-COMP:11604"/>
        <dbReference type="ChEBI" id="CHEBI:15378"/>
        <dbReference type="ChEBI" id="CHEBI:29999"/>
        <dbReference type="ChEBI" id="CHEBI:30616"/>
        <dbReference type="ChEBI" id="CHEBI:83421"/>
        <dbReference type="ChEBI" id="CHEBI:456216"/>
        <dbReference type="EC" id="2.7.11.1"/>
    </reaction>
</comment>
<gene>
    <name evidence="12" type="ORF">CTI12_AA457400</name>
</gene>
<evidence type="ECO:0000256" key="1">
    <source>
        <dbReference type="ARBA" id="ARBA00012513"/>
    </source>
</evidence>
<dbReference type="OrthoDB" id="2015071at2759"/>
<dbReference type="AlphaFoldDB" id="A0A2U1LSN9"/>
<reference evidence="12 13" key="1">
    <citation type="journal article" date="2018" name="Mol. Plant">
        <title>The genome of Artemisia annua provides insight into the evolution of Asteraceae family and artemisinin biosynthesis.</title>
        <authorList>
            <person name="Shen Q."/>
            <person name="Zhang L."/>
            <person name="Liao Z."/>
            <person name="Wang S."/>
            <person name="Yan T."/>
            <person name="Shi P."/>
            <person name="Liu M."/>
            <person name="Fu X."/>
            <person name="Pan Q."/>
            <person name="Wang Y."/>
            <person name="Lv Z."/>
            <person name="Lu X."/>
            <person name="Zhang F."/>
            <person name="Jiang W."/>
            <person name="Ma Y."/>
            <person name="Chen M."/>
            <person name="Hao X."/>
            <person name="Li L."/>
            <person name="Tang Y."/>
            <person name="Lv G."/>
            <person name="Zhou Y."/>
            <person name="Sun X."/>
            <person name="Brodelius P.E."/>
            <person name="Rose J.K.C."/>
            <person name="Tang K."/>
        </authorList>
    </citation>
    <scope>NUCLEOTIDE SEQUENCE [LARGE SCALE GENOMIC DNA]</scope>
    <source>
        <strain evidence="13">cv. Huhao1</strain>
        <tissue evidence="12">Leaf</tissue>
    </source>
</reference>
<dbReference type="GO" id="GO:0005524">
    <property type="term" value="F:ATP binding"/>
    <property type="evidence" value="ECO:0007669"/>
    <property type="project" value="UniProtKB-UniRule"/>
</dbReference>
<evidence type="ECO:0000256" key="7">
    <source>
        <dbReference type="ARBA" id="ARBA00047899"/>
    </source>
</evidence>
<evidence type="ECO:0000256" key="9">
    <source>
        <dbReference type="PROSITE-ProRule" id="PRU10141"/>
    </source>
</evidence>
<dbReference type="PROSITE" id="PS50011">
    <property type="entry name" value="PROTEIN_KINASE_DOM"/>
    <property type="match status" value="1"/>
</dbReference>
<name>A0A2U1LSN9_ARTAN</name>
<dbReference type="EMBL" id="PKPP01007948">
    <property type="protein sequence ID" value="PWA52015.1"/>
    <property type="molecule type" value="Genomic_DNA"/>
</dbReference>
<dbReference type="Proteomes" id="UP000245207">
    <property type="component" value="Unassembled WGS sequence"/>
</dbReference>
<dbReference type="Gene3D" id="1.10.510.10">
    <property type="entry name" value="Transferase(Phosphotransferase) domain 1"/>
    <property type="match status" value="1"/>
</dbReference>
<keyword evidence="5 12" id="KW-0418">Kinase</keyword>
<evidence type="ECO:0000256" key="5">
    <source>
        <dbReference type="ARBA" id="ARBA00022777"/>
    </source>
</evidence>
<dbReference type="PIRSF" id="PIRSF000654">
    <property type="entry name" value="Integrin-linked_kinase"/>
    <property type="match status" value="1"/>
</dbReference>
<keyword evidence="3" id="KW-0808">Transferase</keyword>
<comment type="catalytic activity">
    <reaction evidence="7">
        <text>L-threonyl-[protein] + ATP = O-phospho-L-threonyl-[protein] + ADP + H(+)</text>
        <dbReference type="Rhea" id="RHEA:46608"/>
        <dbReference type="Rhea" id="RHEA-COMP:11060"/>
        <dbReference type="Rhea" id="RHEA-COMP:11605"/>
        <dbReference type="ChEBI" id="CHEBI:15378"/>
        <dbReference type="ChEBI" id="CHEBI:30013"/>
        <dbReference type="ChEBI" id="CHEBI:30616"/>
        <dbReference type="ChEBI" id="CHEBI:61977"/>
        <dbReference type="ChEBI" id="CHEBI:456216"/>
        <dbReference type="EC" id="2.7.11.1"/>
    </reaction>
</comment>
<keyword evidence="13" id="KW-1185">Reference proteome</keyword>
<keyword evidence="6 9" id="KW-0067">ATP-binding</keyword>
<keyword evidence="2 10" id="KW-0723">Serine/threonine-protein kinase</keyword>
<proteinExistence type="inferred from homology"/>
<dbReference type="Pfam" id="PF00069">
    <property type="entry name" value="Pkinase"/>
    <property type="match status" value="1"/>
</dbReference>
<evidence type="ECO:0000256" key="6">
    <source>
        <dbReference type="ARBA" id="ARBA00022840"/>
    </source>
</evidence>
<sequence length="265" mass="29258">MVCLPQLIAISPNAFTIEEVTQATEEFINPYSNIQSRSYPIGIVQEATNDFSENLIIGRGGYGNVYACTIDGIDVAVKRLTQDSSQGVLEFENEISFLSGLDHENVIKLVGYSVSPAEKIIIYEFMSNNSLASLLFDDTKRKRLAWSTRVKIIRGIANGLNYLHNEAAKNLIHRDIKAGNILLDNNMIAKIADFGTAKNANMLDNPSPPKGTTGYWDPHYYADGKLSRKSDVYSFGVIILEMLTGKKSILEDATSQSSHISSLRA</sequence>
<dbReference type="InterPro" id="IPR017441">
    <property type="entry name" value="Protein_kinase_ATP_BS"/>
</dbReference>